<keyword evidence="1" id="KW-0812">Transmembrane</keyword>
<feature type="transmembrane region" description="Helical" evidence="1">
    <location>
        <begin position="23"/>
        <end position="42"/>
    </location>
</feature>
<accession>A0A8S2EKA1</accession>
<feature type="transmembrane region" description="Helical" evidence="1">
    <location>
        <begin position="49"/>
        <end position="74"/>
    </location>
</feature>
<evidence type="ECO:0000256" key="1">
    <source>
        <dbReference type="SAM" id="Phobius"/>
    </source>
</evidence>
<dbReference type="Proteomes" id="UP000682733">
    <property type="component" value="Unassembled WGS sequence"/>
</dbReference>
<keyword evidence="1" id="KW-0472">Membrane</keyword>
<sequence>MYVNRLAAIGFETGLLVLKQENIWAGFSAGATLIGASLSLLITSCCTVYHLFSLLITLTLTMCFSVLGLVYASIHFSKDQCFKYNYNNCDRVPYVLKILSIVLYLIALGQTIINIIVAILVRQKQRIVMPQLPNTTLKV</sequence>
<evidence type="ECO:0000313" key="4">
    <source>
        <dbReference type="Proteomes" id="UP000677228"/>
    </source>
</evidence>
<proteinExistence type="predicted"/>
<protein>
    <submittedName>
        <fullName evidence="2">Uncharacterized protein</fullName>
    </submittedName>
</protein>
<dbReference type="AlphaFoldDB" id="A0A8S2EKA1"/>
<feature type="transmembrane region" description="Helical" evidence="1">
    <location>
        <begin position="94"/>
        <end position="121"/>
    </location>
</feature>
<evidence type="ECO:0000313" key="3">
    <source>
        <dbReference type="EMBL" id="CAF4037998.1"/>
    </source>
</evidence>
<gene>
    <name evidence="2" type="ORF">OVA965_LOCUS25326</name>
    <name evidence="3" type="ORF">TMI583_LOCUS26054</name>
</gene>
<dbReference type="Proteomes" id="UP000677228">
    <property type="component" value="Unassembled WGS sequence"/>
</dbReference>
<dbReference type="EMBL" id="CAJNOK010015665">
    <property type="protein sequence ID" value="CAF1229927.1"/>
    <property type="molecule type" value="Genomic_DNA"/>
</dbReference>
<name>A0A8S2EKA1_9BILA</name>
<reference evidence="2" key="1">
    <citation type="submission" date="2021-02" db="EMBL/GenBank/DDBJ databases">
        <authorList>
            <person name="Nowell W R."/>
        </authorList>
    </citation>
    <scope>NUCLEOTIDE SEQUENCE</scope>
</reference>
<dbReference type="EMBL" id="CAJOBA010037211">
    <property type="protein sequence ID" value="CAF4037998.1"/>
    <property type="molecule type" value="Genomic_DNA"/>
</dbReference>
<comment type="caution">
    <text evidence="2">The sequence shown here is derived from an EMBL/GenBank/DDBJ whole genome shotgun (WGS) entry which is preliminary data.</text>
</comment>
<keyword evidence="1" id="KW-1133">Transmembrane helix</keyword>
<evidence type="ECO:0000313" key="2">
    <source>
        <dbReference type="EMBL" id="CAF1229927.1"/>
    </source>
</evidence>
<organism evidence="2 4">
    <name type="scientific">Didymodactylos carnosus</name>
    <dbReference type="NCBI Taxonomy" id="1234261"/>
    <lineage>
        <taxon>Eukaryota</taxon>
        <taxon>Metazoa</taxon>
        <taxon>Spiralia</taxon>
        <taxon>Gnathifera</taxon>
        <taxon>Rotifera</taxon>
        <taxon>Eurotatoria</taxon>
        <taxon>Bdelloidea</taxon>
        <taxon>Philodinida</taxon>
        <taxon>Philodinidae</taxon>
        <taxon>Didymodactylos</taxon>
    </lineage>
</organism>